<feature type="transmembrane region" description="Helical" evidence="1">
    <location>
        <begin position="113"/>
        <end position="142"/>
    </location>
</feature>
<feature type="transmembrane region" description="Helical" evidence="1">
    <location>
        <begin position="210"/>
        <end position="232"/>
    </location>
</feature>
<dbReference type="STRING" id="224325.AF_1538"/>
<dbReference type="GO" id="GO:0005886">
    <property type="term" value="C:plasma membrane"/>
    <property type="evidence" value="ECO:0007669"/>
    <property type="project" value="TreeGrafter"/>
</dbReference>
<name>O28734_ARCFU</name>
<feature type="transmembrane region" description="Helical" evidence="1">
    <location>
        <begin position="28"/>
        <end position="49"/>
    </location>
</feature>
<feature type="transmembrane region" description="Helical" evidence="1">
    <location>
        <begin position="462"/>
        <end position="484"/>
    </location>
</feature>
<dbReference type="InterPro" id="IPR006161">
    <property type="entry name" value="CHP00366"/>
</dbReference>
<dbReference type="KEGG" id="afu:AF_1538"/>
<accession>O28734</accession>
<dbReference type="HOGENOM" id="CLU_037744_0_0_2"/>
<keyword evidence="1" id="KW-0812">Transmembrane</keyword>
<evidence type="ECO:0000313" key="2">
    <source>
        <dbReference type="EMBL" id="AAB89708.1"/>
    </source>
</evidence>
<evidence type="ECO:0008006" key="4">
    <source>
        <dbReference type="Google" id="ProtNLM"/>
    </source>
</evidence>
<sequence>MEDGRYSALERMGARLCASVEKWMPDPLIFALLLTLVTYLLVIVVMKPYTVMDAGTMVKWLLVDVWYKGFWGLLSFAMQMCLILVTGYAIAYHPIVYRILKKIATLPSDTKSAAALTALIAMIAAWINWGLGLIVGAILARTIGIEFYRTGKPLHYPAVVAAGYAGLGLTWHWGLSASAPLLINTPNHFLKDVFVELFGRETVPLNETIFHPYTLINLAIIISFGVLAYYALAPNRGELKGIDKVAPHIIELVKKEKEEELKEKSKERVTIADKLENSKVLALLISILGIITMGYWFYEKGFFGGLNLNSLNFTFIMVGLLLYMNPIAYMRAITRAAGAVAGILVQFPFYAGIMGMMRYSAVVAGGPNLATVIANSIASVATPFTWPAICLYIAGLINIFIPSGGGEWAAVGEILARTSAALGVPIGKTVIAYGVGDAWTNLFQPFWAIPLLGLTGTRARDVFGYTISVMILATIPLSLGLVLVPY</sequence>
<keyword evidence="1" id="KW-1133">Transmembrane helix</keyword>
<feature type="transmembrane region" description="Helical" evidence="1">
    <location>
        <begin position="280"/>
        <end position="298"/>
    </location>
</feature>
<feature type="transmembrane region" description="Helical" evidence="1">
    <location>
        <begin position="70"/>
        <end position="93"/>
    </location>
</feature>
<dbReference type="PANTHER" id="PTHR41983:SF2">
    <property type="entry name" value="SHORT-CHAIN FATTY ACID TRANSPORTER-RELATED"/>
    <property type="match status" value="1"/>
</dbReference>
<dbReference type="PaxDb" id="224325-AF_1538"/>
<organism evidence="2 3">
    <name type="scientific">Archaeoglobus fulgidus (strain ATCC 49558 / DSM 4304 / JCM 9628 / NBRC 100126 / VC-16)</name>
    <dbReference type="NCBI Taxonomy" id="224325"/>
    <lineage>
        <taxon>Archaea</taxon>
        <taxon>Methanobacteriati</taxon>
        <taxon>Methanobacteriota</taxon>
        <taxon>Archaeoglobi</taxon>
        <taxon>Archaeoglobales</taxon>
        <taxon>Archaeoglobaceae</taxon>
        <taxon>Archaeoglobus</taxon>
    </lineage>
</organism>
<feature type="transmembrane region" description="Helical" evidence="1">
    <location>
        <begin position="304"/>
        <end position="324"/>
    </location>
</feature>
<protein>
    <recommendedName>
        <fullName evidence="4">TIGR00366 family protein</fullName>
    </recommendedName>
</protein>
<dbReference type="Proteomes" id="UP000002199">
    <property type="component" value="Chromosome"/>
</dbReference>
<reference evidence="2 3" key="1">
    <citation type="journal article" date="1997" name="Nature">
        <title>The complete genome sequence of the hyperthermophilic, sulphate-reducing archaeon Archaeoglobus fulgidus.</title>
        <authorList>
            <person name="Klenk H.P."/>
            <person name="Clayton R.A."/>
            <person name="Tomb J."/>
            <person name="White O."/>
            <person name="Nelson K.E."/>
            <person name="Ketchum K.A."/>
            <person name="Dodson R.J."/>
            <person name="Gwinn M."/>
            <person name="Hickey E.K."/>
            <person name="Peterson J.D."/>
            <person name="Richardson D.L."/>
            <person name="Kerlavage A.R."/>
            <person name="Graham D.E."/>
            <person name="Kyrpides N.C."/>
            <person name="Fleischmann R.D."/>
            <person name="Quackenbush J."/>
            <person name="Lee N.H."/>
            <person name="Sutton G.G."/>
            <person name="Gill S."/>
            <person name="Kirkness E.F."/>
            <person name="Dougherty B.A."/>
            <person name="McKenney K."/>
            <person name="Adams M.D."/>
            <person name="Loftus B."/>
            <person name="Peterson S."/>
            <person name="Reich C.I."/>
            <person name="McNeil L.K."/>
            <person name="Badger J.H."/>
            <person name="Glodek A."/>
            <person name="Zhou L."/>
            <person name="Overbeek R."/>
            <person name="Gocayne J.D."/>
            <person name="Weidman J.F."/>
            <person name="McDonald L."/>
            <person name="Utterback T."/>
            <person name="Cotton M.D."/>
            <person name="Spriggs T."/>
            <person name="Artiach P."/>
            <person name="Kaine B.P."/>
            <person name="Sykes S.M."/>
            <person name="Sadow P.W."/>
            <person name="D'Andrea K.P."/>
            <person name="Bowman C."/>
            <person name="Fujii C."/>
            <person name="Garland S.A."/>
            <person name="Mason T.M."/>
            <person name="Olsen G.J."/>
            <person name="Fraser C.M."/>
            <person name="Smith H.O."/>
            <person name="Woese C.R."/>
            <person name="Venter J.C."/>
        </authorList>
    </citation>
    <scope>NUCLEOTIDE SEQUENCE [LARGE SCALE GENOMIC DNA]</scope>
    <source>
        <strain evidence="3">ATCC 49558 / DSM 4304 / JCM 9628 / NBRC 100126 / VC-16</strain>
    </source>
</reference>
<feature type="transmembrane region" description="Helical" evidence="1">
    <location>
        <begin position="154"/>
        <end position="174"/>
    </location>
</feature>
<dbReference type="PhylomeDB" id="O28734"/>
<gene>
    <name evidence="2" type="ordered locus">AF_1538</name>
</gene>
<dbReference type="RefSeq" id="WP_010879035.1">
    <property type="nucleotide sequence ID" value="NC_000917.1"/>
</dbReference>
<dbReference type="AlphaFoldDB" id="O28734"/>
<dbReference type="EnsemblBacteria" id="AAB89708">
    <property type="protein sequence ID" value="AAB89708"/>
    <property type="gene ID" value="AF_1538"/>
</dbReference>
<dbReference type="InterPro" id="IPR006160">
    <property type="entry name" value="SCFA_transpt_AtoE"/>
</dbReference>
<dbReference type="Pfam" id="PF02667">
    <property type="entry name" value="SCFA_trans"/>
    <property type="match status" value="1"/>
</dbReference>
<dbReference type="NCBIfam" id="TIGR00366">
    <property type="entry name" value="TIGR00366 family protein"/>
    <property type="match status" value="1"/>
</dbReference>
<dbReference type="PANTHER" id="PTHR41983">
    <property type="entry name" value="SHORT-CHAIN FATTY ACID TRANSPORTER-RELATED"/>
    <property type="match status" value="1"/>
</dbReference>
<feature type="transmembrane region" description="Helical" evidence="1">
    <location>
        <begin position="336"/>
        <end position="357"/>
    </location>
</feature>
<keyword evidence="3" id="KW-1185">Reference proteome</keyword>
<feature type="transmembrane region" description="Helical" evidence="1">
    <location>
        <begin position="377"/>
        <end position="401"/>
    </location>
</feature>
<dbReference type="EMBL" id="AE000782">
    <property type="protein sequence ID" value="AAB89708.1"/>
    <property type="molecule type" value="Genomic_DNA"/>
</dbReference>
<evidence type="ECO:0000256" key="1">
    <source>
        <dbReference type="SAM" id="Phobius"/>
    </source>
</evidence>
<dbReference type="eggNOG" id="arCOG04315">
    <property type="taxonomic scope" value="Archaea"/>
</dbReference>
<dbReference type="OrthoDB" id="296827at2157"/>
<evidence type="ECO:0000313" key="3">
    <source>
        <dbReference type="Proteomes" id="UP000002199"/>
    </source>
</evidence>
<dbReference type="PIR" id="A69442">
    <property type="entry name" value="A69442"/>
</dbReference>
<keyword evidence="1" id="KW-0472">Membrane</keyword>
<proteinExistence type="predicted"/>
<dbReference type="GeneID" id="1484766"/>